<dbReference type="PROSITE" id="PS00211">
    <property type="entry name" value="ABC_TRANSPORTER_1"/>
    <property type="match status" value="1"/>
</dbReference>
<dbReference type="SMART" id="SM00382">
    <property type="entry name" value="AAA"/>
    <property type="match status" value="1"/>
</dbReference>
<dbReference type="EMBL" id="JACADJ010000067">
    <property type="protein sequence ID" value="NWH06291.1"/>
    <property type="molecule type" value="Genomic_DNA"/>
</dbReference>
<dbReference type="Gene3D" id="3.40.50.300">
    <property type="entry name" value="P-loop containing nucleotide triphosphate hydrolases"/>
    <property type="match status" value="1"/>
</dbReference>
<evidence type="ECO:0000313" key="6">
    <source>
        <dbReference type="Proteomes" id="UP000553343"/>
    </source>
</evidence>
<organism evidence="5 6">
    <name type="scientific">Desulfobacter latus</name>
    <dbReference type="NCBI Taxonomy" id="2292"/>
    <lineage>
        <taxon>Bacteria</taxon>
        <taxon>Pseudomonadati</taxon>
        <taxon>Thermodesulfobacteriota</taxon>
        <taxon>Desulfobacteria</taxon>
        <taxon>Desulfobacterales</taxon>
        <taxon>Desulfobacteraceae</taxon>
        <taxon>Desulfobacter</taxon>
    </lineage>
</organism>
<dbReference type="InterPro" id="IPR027417">
    <property type="entry name" value="P-loop_NTPase"/>
</dbReference>
<accession>A0A850T5C2</accession>
<dbReference type="SUPFAM" id="SSF52540">
    <property type="entry name" value="P-loop containing nucleoside triphosphate hydrolases"/>
    <property type="match status" value="1"/>
</dbReference>
<keyword evidence="2" id="KW-0547">Nucleotide-binding</keyword>
<sequence length="237" mass="26352">MEHELIIHNVSKISATGSYVLNNINLDLPRGSRLSVLGPSGCGKTTLLRMIAGLDTPDAGDILFNGASILNLPPHKRNFGMMFQDYALFPHLDVFANIAFGLKMKGISRREQAPIVAEMLALTNLEGFERRKVDELSGGERQRVALARTLAPDPRLLMLDEPLSALDRVLRKYLLTQLTQIFSRLEITTIFVTHDHKEAFAAGSQIILMNQGEIVQQGSPDNLIHHPVNDWVKSFMA</sequence>
<keyword evidence="1" id="KW-0813">Transport</keyword>
<evidence type="ECO:0000256" key="1">
    <source>
        <dbReference type="ARBA" id="ARBA00022448"/>
    </source>
</evidence>
<dbReference type="PANTHER" id="PTHR42781">
    <property type="entry name" value="SPERMIDINE/PUTRESCINE IMPORT ATP-BINDING PROTEIN POTA"/>
    <property type="match status" value="1"/>
</dbReference>
<protein>
    <submittedName>
        <fullName evidence="5">ABC transporter ATP-binding protein</fullName>
    </submittedName>
</protein>
<dbReference type="InterPro" id="IPR050093">
    <property type="entry name" value="ABC_SmlMolc_Importer"/>
</dbReference>
<dbReference type="PANTHER" id="PTHR42781:SF4">
    <property type="entry name" value="SPERMIDINE_PUTRESCINE IMPORT ATP-BINDING PROTEIN POTA"/>
    <property type="match status" value="1"/>
</dbReference>
<dbReference type="AlphaFoldDB" id="A0A850T5C2"/>
<evidence type="ECO:0000256" key="3">
    <source>
        <dbReference type="ARBA" id="ARBA00022840"/>
    </source>
</evidence>
<evidence type="ECO:0000259" key="4">
    <source>
        <dbReference type="PROSITE" id="PS50893"/>
    </source>
</evidence>
<name>A0A850T5C2_9BACT</name>
<dbReference type="InterPro" id="IPR003439">
    <property type="entry name" value="ABC_transporter-like_ATP-bd"/>
</dbReference>
<dbReference type="Pfam" id="PF00005">
    <property type="entry name" value="ABC_tran"/>
    <property type="match status" value="1"/>
</dbReference>
<dbReference type="GO" id="GO:0005524">
    <property type="term" value="F:ATP binding"/>
    <property type="evidence" value="ECO:0007669"/>
    <property type="project" value="UniProtKB-KW"/>
</dbReference>
<dbReference type="PROSITE" id="PS50893">
    <property type="entry name" value="ABC_TRANSPORTER_2"/>
    <property type="match status" value="1"/>
</dbReference>
<reference evidence="5 6" key="1">
    <citation type="submission" date="2020-06" db="EMBL/GenBank/DDBJ databases">
        <title>High-quality draft genome of sulfate reducer Desulfobacter latus type strain AcrS2 isolated from marine sediment.</title>
        <authorList>
            <person name="Hoppe M."/>
            <person name="Larsen C.K."/>
            <person name="Marshall I.P.G."/>
            <person name="Schramm A."/>
            <person name="Marietou A.G."/>
        </authorList>
    </citation>
    <scope>NUCLEOTIDE SEQUENCE [LARGE SCALE GENOMIC DNA]</scope>
    <source>
        <strain evidence="5 6">AcRS2</strain>
    </source>
</reference>
<proteinExistence type="predicted"/>
<comment type="caution">
    <text evidence="5">The sequence shown here is derived from an EMBL/GenBank/DDBJ whole genome shotgun (WGS) entry which is preliminary data.</text>
</comment>
<dbReference type="Proteomes" id="UP000553343">
    <property type="component" value="Unassembled WGS sequence"/>
</dbReference>
<keyword evidence="6" id="KW-1185">Reference proteome</keyword>
<gene>
    <name evidence="5" type="ORF">HXW94_15085</name>
</gene>
<dbReference type="FunFam" id="3.40.50.300:FF:000425">
    <property type="entry name" value="Probable ABC transporter, ATP-binding subunit"/>
    <property type="match status" value="1"/>
</dbReference>
<dbReference type="GO" id="GO:0016887">
    <property type="term" value="F:ATP hydrolysis activity"/>
    <property type="evidence" value="ECO:0007669"/>
    <property type="project" value="InterPro"/>
</dbReference>
<feature type="domain" description="ABC transporter" evidence="4">
    <location>
        <begin position="5"/>
        <end position="236"/>
    </location>
</feature>
<dbReference type="GO" id="GO:0015697">
    <property type="term" value="P:quaternary ammonium group transport"/>
    <property type="evidence" value="ECO:0007669"/>
    <property type="project" value="UniProtKB-ARBA"/>
</dbReference>
<dbReference type="InterPro" id="IPR003593">
    <property type="entry name" value="AAA+_ATPase"/>
</dbReference>
<dbReference type="InterPro" id="IPR017871">
    <property type="entry name" value="ABC_transporter-like_CS"/>
</dbReference>
<evidence type="ECO:0000313" key="5">
    <source>
        <dbReference type="EMBL" id="NWH06291.1"/>
    </source>
</evidence>
<dbReference type="RefSeq" id="WP_178367742.1">
    <property type="nucleotide sequence ID" value="NZ_JACADJ010000067.1"/>
</dbReference>
<keyword evidence="3 5" id="KW-0067">ATP-binding</keyword>
<evidence type="ECO:0000256" key="2">
    <source>
        <dbReference type="ARBA" id="ARBA00022741"/>
    </source>
</evidence>